<evidence type="ECO:0000313" key="1">
    <source>
        <dbReference type="EMBL" id="SHE89578.1"/>
    </source>
</evidence>
<accession>A0A1M4X7V4</accession>
<keyword evidence="2" id="KW-1185">Reference proteome</keyword>
<dbReference type="EMBL" id="FQUC01000002">
    <property type="protein sequence ID" value="SHE89578.1"/>
    <property type="molecule type" value="Genomic_DNA"/>
</dbReference>
<proteinExistence type="predicted"/>
<protein>
    <submittedName>
        <fullName evidence="1">Uncharacterized protein</fullName>
    </submittedName>
</protein>
<dbReference type="RefSeq" id="WP_070808548.1">
    <property type="nucleotide sequence ID" value="NZ_FQUC01000002.1"/>
</dbReference>
<dbReference type="Proteomes" id="UP000184480">
    <property type="component" value="Unassembled WGS sequence"/>
</dbReference>
<dbReference type="AlphaFoldDB" id="A0A1M4X7V4"/>
<dbReference type="STRING" id="1346286.SAMN05444362_102433"/>
<organism evidence="1 2">
    <name type="scientific">Dysgonomonas macrotermitis</name>
    <dbReference type="NCBI Taxonomy" id="1346286"/>
    <lineage>
        <taxon>Bacteria</taxon>
        <taxon>Pseudomonadati</taxon>
        <taxon>Bacteroidota</taxon>
        <taxon>Bacteroidia</taxon>
        <taxon>Bacteroidales</taxon>
        <taxon>Dysgonomonadaceae</taxon>
        <taxon>Dysgonomonas</taxon>
    </lineage>
</organism>
<name>A0A1M4X7V4_9BACT</name>
<reference evidence="2" key="1">
    <citation type="submission" date="2016-11" db="EMBL/GenBank/DDBJ databases">
        <authorList>
            <person name="Varghese N."/>
            <person name="Submissions S."/>
        </authorList>
    </citation>
    <scope>NUCLEOTIDE SEQUENCE [LARGE SCALE GENOMIC DNA]</scope>
    <source>
        <strain evidence="2">DSM 27370</strain>
    </source>
</reference>
<sequence length="88" mass="10572">MEKIIKRVNRVYHEGRQSDSPFRVRYNQKDFDILAISFTVQDKKRYFVIPVNNLPDKDSIYFKYNPKTGGIFWSPENIINKIKEVNFI</sequence>
<gene>
    <name evidence="1" type="ORF">SAMN05444362_102433</name>
</gene>
<evidence type="ECO:0000313" key="2">
    <source>
        <dbReference type="Proteomes" id="UP000184480"/>
    </source>
</evidence>